<dbReference type="CDD" id="cd07990">
    <property type="entry name" value="LPLAT_LCLAT1-like"/>
    <property type="match status" value="1"/>
</dbReference>
<keyword evidence="4" id="KW-0808">Transferase</keyword>
<feature type="region of interest" description="Disordered" evidence="1">
    <location>
        <begin position="1"/>
        <end position="24"/>
    </location>
</feature>
<feature type="transmembrane region" description="Helical" evidence="2">
    <location>
        <begin position="385"/>
        <end position="408"/>
    </location>
</feature>
<dbReference type="InterPro" id="IPR036872">
    <property type="entry name" value="CH_dom_sf"/>
</dbReference>
<gene>
    <name evidence="4" type="ORF">EWB00_001050</name>
</gene>
<dbReference type="PANTHER" id="PTHR10983">
    <property type="entry name" value="1-ACYLGLYCEROL-3-PHOSPHATE ACYLTRANSFERASE-RELATED"/>
    <property type="match status" value="1"/>
</dbReference>
<dbReference type="Pfam" id="PF01553">
    <property type="entry name" value="Acyltransferase"/>
    <property type="match status" value="1"/>
</dbReference>
<dbReference type="Proteomes" id="UP000311919">
    <property type="component" value="Unassembled WGS sequence"/>
</dbReference>
<dbReference type="GO" id="GO:0016746">
    <property type="term" value="F:acyltransferase activity"/>
    <property type="evidence" value="ECO:0007669"/>
    <property type="project" value="UniProtKB-KW"/>
</dbReference>
<keyword evidence="4" id="KW-0012">Acyltransferase</keyword>
<evidence type="ECO:0000256" key="1">
    <source>
        <dbReference type="SAM" id="MobiDB-lite"/>
    </source>
</evidence>
<dbReference type="SUPFAM" id="SSF52075">
    <property type="entry name" value="Outer arm dynein light chain 1"/>
    <property type="match status" value="1"/>
</dbReference>
<dbReference type="PANTHER" id="PTHR10983:SF16">
    <property type="entry name" value="LYSOCARDIOLIPIN ACYLTRANSFERASE 1"/>
    <property type="match status" value="1"/>
</dbReference>
<dbReference type="SMART" id="SM00563">
    <property type="entry name" value="PlsC"/>
    <property type="match status" value="1"/>
</dbReference>
<evidence type="ECO:0000256" key="2">
    <source>
        <dbReference type="SAM" id="Phobius"/>
    </source>
</evidence>
<dbReference type="EMBL" id="SKCS01000141">
    <property type="protein sequence ID" value="TNN15826.1"/>
    <property type="molecule type" value="Genomic_DNA"/>
</dbReference>
<keyword evidence="2" id="KW-1133">Transmembrane helix</keyword>
<comment type="caution">
    <text evidence="4">The sequence shown here is derived from an EMBL/GenBank/DDBJ whole genome shotgun (WGS) entry which is preliminary data.</text>
</comment>
<dbReference type="InterPro" id="IPR002123">
    <property type="entry name" value="Plipid/glycerol_acylTrfase"/>
</dbReference>
<dbReference type="GO" id="GO:0005783">
    <property type="term" value="C:endoplasmic reticulum"/>
    <property type="evidence" value="ECO:0007669"/>
    <property type="project" value="TreeGrafter"/>
</dbReference>
<keyword evidence="2" id="KW-0472">Membrane</keyword>
<feature type="region of interest" description="Disordered" evidence="1">
    <location>
        <begin position="1113"/>
        <end position="1144"/>
    </location>
</feature>
<feature type="compositionally biased region" description="Low complexity" evidence="1">
    <location>
        <begin position="1114"/>
        <end position="1131"/>
    </location>
</feature>
<sequence length="1167" mass="133983">MSAVGSLIPEDSETHLYNDPHDQRKNSITASESVMFVEKSEDNCPPCIPQPIPPNLPICKFHGIRTVLGICLLLFSAYFGSIFFMAPFLPLAVLSPSLFRHINDFLMTSWLMLAEFVICKVLRCRVRHFGDRVVPSTTAEPHSCLFLINHRTQLDWFFVWGLGDPIQRMKIILKDSLAKVPGAGWAMQCGSFIFLRRRISTDHERLRKIVSYLLEVKNNCQLLIFPEGTDLNKIALERSDSYAVNNNLPYLRYTLHPRITGFLNLVKLIGLDHLTEVYDVTVAYPDILPSPEINLIYGQVPHEVHYLVRRFTLNDLLNNGGNNSNNQKLDNEINDTLSKWLQNRWLEKEKSLKEYYANPIGKRSFDNEITPDSLVFHVNSSDQLVFTYLGLFNTGIWFLSMLCLLYLIYTTFYIRIYFVTIQMLFCYFTYFYNGINMWATQWINKNENNERIDDPTINSAVNNSNLNANNANKQNDDAKIIGLRHLRILDIHSNQLKQLPLNIRFMVCLEKLSLEENPLSFPPLFIITRGIPYIFAYLNQHAECNSNNTSCEKFHDSLTESSAHVIITSNRHNTMKQSDSQFEESAASSPYMNMESVQKSLSNSEVTNPSTLQNFTYSTVNNKKEQLHDQNENQYLSSDCTHIEQSIHNELTDSCLNEILKSGSSISSLSTDDEPITVEMCCSTYENINFNKNESRSDSSQESINISTTINNSQIKQPVSTYNGISKKDAVSTTSLDENDDVVSNNSGVKRVSNYIITDEKSPSFIKSINDDQAEDYSTSHLRSKYDHLSKKSVISRSKCSKRHQIIHDRNLHSSSGYVTPNSHLSESYSTPQMNVYRCRSVSQCHTNEQSDNSMNSTQVLCNPNKIDLCNEDVSNKTCIGIALYMPSECTFKKPPMFQSSYNHQLQTNTNCQNRNVSYTTGYLSNNIKRSNDTYDINTSESRKINSVNNPVKWEELNSNELSKINQLRRIIDKELNIRLPINPKQLAIELSTGVILIHLVNKFIGTTSKNIRVYVPRNDQRNNLLNEVIKSYRRNLRRCREWIHRFGVPRECLFSTESVVNPQTADGLLSLANSITIMYNIRNKTKSTINTTSNKLINNFITNTDCQYQSTFSQVRTTSPSSQQQQQQRQSSHHPLHHQQQLTKKTVNNRRLYHMNMWPNHLCSDV</sequence>
<feature type="compositionally biased region" description="Basic and acidic residues" evidence="1">
    <location>
        <begin position="12"/>
        <end position="24"/>
    </location>
</feature>
<dbReference type="SUPFAM" id="SSF69593">
    <property type="entry name" value="Glycerol-3-phosphate (1)-acyltransferase"/>
    <property type="match status" value="1"/>
</dbReference>
<accession>A0A4Z2DH53</accession>
<reference evidence="4 5" key="1">
    <citation type="submission" date="2019-03" db="EMBL/GenBank/DDBJ databases">
        <title>An improved genome assembly of the fluke Schistosoma japonicum.</title>
        <authorList>
            <person name="Hu W."/>
            <person name="Luo F."/>
            <person name="Yin M."/>
            <person name="Mo X."/>
            <person name="Sun C."/>
            <person name="Wu Q."/>
            <person name="Zhu B."/>
            <person name="Xiang M."/>
            <person name="Wang J."/>
            <person name="Wang Y."/>
            <person name="Zhang T."/>
            <person name="Xu B."/>
            <person name="Zheng H."/>
            <person name="Feng Z."/>
        </authorList>
    </citation>
    <scope>NUCLEOTIDE SEQUENCE [LARGE SCALE GENOMIC DNA]</scope>
    <source>
        <strain evidence="4">HuSjv2</strain>
        <tissue evidence="4">Worms</tissue>
    </source>
</reference>
<keyword evidence="2" id="KW-0812">Transmembrane</keyword>
<evidence type="ECO:0000259" key="3">
    <source>
        <dbReference type="SMART" id="SM00563"/>
    </source>
</evidence>
<protein>
    <submittedName>
        <fullName evidence="4">Lysocardiolipin acyltransferase 1</fullName>
    </submittedName>
</protein>
<name>A0A4Z2DH53_SCHJA</name>
<dbReference type="OrthoDB" id="186786at2759"/>
<dbReference type="AlphaFoldDB" id="A0A4Z2DH53"/>
<dbReference type="SUPFAM" id="SSF47576">
    <property type="entry name" value="Calponin-homology domain, CH-domain"/>
    <property type="match status" value="1"/>
</dbReference>
<dbReference type="GO" id="GO:0036149">
    <property type="term" value="P:phosphatidylinositol acyl-chain remodeling"/>
    <property type="evidence" value="ECO:0007669"/>
    <property type="project" value="TreeGrafter"/>
</dbReference>
<evidence type="ECO:0000313" key="4">
    <source>
        <dbReference type="EMBL" id="TNN15826.1"/>
    </source>
</evidence>
<feature type="domain" description="Phospholipid/glycerol acyltransferase" evidence="3">
    <location>
        <begin position="144"/>
        <end position="263"/>
    </location>
</feature>
<dbReference type="Gene3D" id="1.10.418.10">
    <property type="entry name" value="Calponin-like domain"/>
    <property type="match status" value="1"/>
</dbReference>
<evidence type="ECO:0000313" key="5">
    <source>
        <dbReference type="Proteomes" id="UP000311919"/>
    </source>
</evidence>
<dbReference type="STRING" id="6182.A0A4Z2DH53"/>
<proteinExistence type="predicted"/>
<keyword evidence="5" id="KW-1185">Reference proteome</keyword>
<dbReference type="CDD" id="cd00014">
    <property type="entry name" value="CH_SF"/>
    <property type="match status" value="1"/>
</dbReference>
<organism evidence="4 5">
    <name type="scientific">Schistosoma japonicum</name>
    <name type="common">Blood fluke</name>
    <dbReference type="NCBI Taxonomy" id="6182"/>
    <lineage>
        <taxon>Eukaryota</taxon>
        <taxon>Metazoa</taxon>
        <taxon>Spiralia</taxon>
        <taxon>Lophotrochozoa</taxon>
        <taxon>Platyhelminthes</taxon>
        <taxon>Trematoda</taxon>
        <taxon>Digenea</taxon>
        <taxon>Strigeidida</taxon>
        <taxon>Schistosomatoidea</taxon>
        <taxon>Schistosomatidae</taxon>
        <taxon>Schistosoma</taxon>
    </lineage>
</organism>
<feature type="transmembrane region" description="Helical" evidence="2">
    <location>
        <begin position="414"/>
        <end position="432"/>
    </location>
</feature>
<feature type="transmembrane region" description="Helical" evidence="2">
    <location>
        <begin position="67"/>
        <end position="93"/>
    </location>
</feature>